<dbReference type="SUPFAM" id="SSF56935">
    <property type="entry name" value="Porins"/>
    <property type="match status" value="1"/>
</dbReference>
<dbReference type="Pfam" id="PF07396">
    <property type="entry name" value="Porin_O_P"/>
    <property type="match status" value="1"/>
</dbReference>
<keyword evidence="1" id="KW-0732">Signal</keyword>
<evidence type="ECO:0000313" key="5">
    <source>
        <dbReference type="Proteomes" id="UP000229323"/>
    </source>
</evidence>
<dbReference type="Proteomes" id="UP000229323">
    <property type="component" value="Chromosome"/>
</dbReference>
<organism evidence="3 4">
    <name type="scientific">Prevotella intermedia</name>
    <dbReference type="NCBI Taxonomy" id="28131"/>
    <lineage>
        <taxon>Bacteria</taxon>
        <taxon>Pseudomonadati</taxon>
        <taxon>Bacteroidota</taxon>
        <taxon>Bacteroidia</taxon>
        <taxon>Bacteroidales</taxon>
        <taxon>Prevotellaceae</taxon>
        <taxon>Prevotella</taxon>
    </lineage>
</organism>
<dbReference type="RefSeq" id="WP_096406254.1">
    <property type="nucleotide sequence ID" value="NZ_AP014597.1"/>
</dbReference>
<feature type="signal peptide" evidence="1">
    <location>
        <begin position="1"/>
        <end position="20"/>
    </location>
</feature>
<reference evidence="2 5" key="2">
    <citation type="submission" date="2017-11" db="EMBL/GenBank/DDBJ databases">
        <title>Genome sequencing of Prevotella intermedia KCOM 2033.</title>
        <authorList>
            <person name="Kook J.-K."/>
            <person name="Park S.-N."/>
            <person name="Lim Y.K."/>
        </authorList>
    </citation>
    <scope>NUCLEOTIDE SEQUENCE [LARGE SCALE GENOMIC DNA]</scope>
    <source>
        <strain evidence="2 5">KCOM 2033</strain>
    </source>
</reference>
<dbReference type="AlphaFoldDB" id="A0A0S3UL95"/>
<dbReference type="InterPro" id="IPR010870">
    <property type="entry name" value="Porin_O/P"/>
</dbReference>
<evidence type="ECO:0000313" key="4">
    <source>
        <dbReference type="Proteomes" id="UP000217431"/>
    </source>
</evidence>
<evidence type="ECO:0000313" key="3">
    <source>
        <dbReference type="EMBL" id="BAU18246.1"/>
    </source>
</evidence>
<gene>
    <name evidence="2" type="ORF">CTM50_07090</name>
    <name evidence="3" type="ORF">PIOMA14_I_1738</name>
</gene>
<sequence length="386" mass="43200">MKRIILFATCSLMVCAGAFAQQKEEPKLVVKPSGRILMDAGAMHSTDKTVDALLNDGAAIPDARIGFSATYDKWKVKVDVGFARQSLSLKDINLDYKINNDELLRLGYFVHQFGLQSATSSSFKISMEEPLANQAFFNNRLIGAMYVHTDDKFHATASLFAENDAMKMTTDKLGNEAWGAMTRLVWHPQMERGKIFHFGVSGAYESPRYNKNAANSHSSYTLRAPFPTRIANVSAQEATITDAKSLWKFSPELTAAFGNLGIESQYYYVAIKRDNALPNYKAWGAYGNVRYLLKGQGYTYTKNDAGIATPDPGAMELVAAYNYSTLTDKNANIFGGKVNDWSLTFNYYINKYMIWRVRASITRATENMAFADNTVSMLETRLQIKF</sequence>
<accession>A0A0S3UL95</accession>
<proteinExistence type="predicted"/>
<name>A0A0S3UL95_PREIN</name>
<reference evidence="3 4" key="1">
    <citation type="journal article" date="2016" name="DNA Res.">
        <title>The complete genome sequencing of Prevotella intermedia strain OMA14 and a subsequent fine-scale, intra-species genomic comparison reveal an unusual amplification of conjugative and mobile transposons and identify a novel Prevotella-lineage-specific repeat.</title>
        <authorList>
            <person name="Naito M."/>
            <person name="Ogura Y."/>
            <person name="Itoh T."/>
            <person name="Shoji M."/>
            <person name="Okamoto M."/>
            <person name="Hayashi T."/>
            <person name="Nakayama K."/>
        </authorList>
    </citation>
    <scope>NUCLEOTIDE SEQUENCE [LARGE SCALE GENOMIC DNA]</scope>
    <source>
        <strain evidence="3 4">OMA14</strain>
    </source>
</reference>
<dbReference type="Proteomes" id="UP000217431">
    <property type="component" value="Chromosome I"/>
</dbReference>
<evidence type="ECO:0000256" key="1">
    <source>
        <dbReference type="SAM" id="SignalP"/>
    </source>
</evidence>
<protein>
    <submittedName>
        <fullName evidence="2">ATPase</fullName>
    </submittedName>
    <submittedName>
        <fullName evidence="3">Probable phosphate-selective porin O/P</fullName>
    </submittedName>
</protein>
<dbReference type="EMBL" id="CP024696">
    <property type="protein sequence ID" value="ATV52822.1"/>
    <property type="molecule type" value="Genomic_DNA"/>
</dbReference>
<evidence type="ECO:0000313" key="2">
    <source>
        <dbReference type="EMBL" id="ATV52822.1"/>
    </source>
</evidence>
<dbReference type="STRING" id="28131.BWX40_09330"/>
<dbReference type="Gene3D" id="2.40.160.10">
    <property type="entry name" value="Porin"/>
    <property type="match status" value="1"/>
</dbReference>
<dbReference type="EMBL" id="AP014597">
    <property type="protein sequence ID" value="BAU18246.1"/>
    <property type="molecule type" value="Genomic_DNA"/>
</dbReference>
<feature type="chain" id="PRO_5014035875" evidence="1">
    <location>
        <begin position="21"/>
        <end position="386"/>
    </location>
</feature>
<dbReference type="InterPro" id="IPR023614">
    <property type="entry name" value="Porin_dom_sf"/>
</dbReference>